<dbReference type="GO" id="GO:0005319">
    <property type="term" value="F:lipid transporter activity"/>
    <property type="evidence" value="ECO:0007669"/>
    <property type="project" value="TreeGrafter"/>
</dbReference>
<evidence type="ECO:0000256" key="10">
    <source>
        <dbReference type="SAM" id="Phobius"/>
    </source>
</evidence>
<dbReference type="Proteomes" id="UP000002009">
    <property type="component" value="Chromosome 8"/>
</dbReference>
<comment type="similarity">
    <text evidence="2">Belongs to the ABC transporter superfamily. ABCA family. CPR flippase (TC 3.A.1.211) subfamily.</text>
</comment>
<feature type="transmembrane region" description="Helical" evidence="10">
    <location>
        <begin position="129"/>
        <end position="148"/>
    </location>
</feature>
<evidence type="ECO:0000256" key="2">
    <source>
        <dbReference type="ARBA" id="ARBA00008526"/>
    </source>
</evidence>
<keyword evidence="4 10" id="KW-0812">Transmembrane</keyword>
<dbReference type="InterPro" id="IPR013525">
    <property type="entry name" value="ABC2_TM"/>
</dbReference>
<dbReference type="RefSeq" id="XP_002508280.1">
    <property type="nucleotide sequence ID" value="XM_002508234.1"/>
</dbReference>
<evidence type="ECO:0000256" key="1">
    <source>
        <dbReference type="ARBA" id="ARBA00004141"/>
    </source>
</evidence>
<dbReference type="PANTHER" id="PTHR19229:SF36">
    <property type="entry name" value="ATP-BINDING CASSETTE SUB-FAMILY A MEMBER 2"/>
    <property type="match status" value="1"/>
</dbReference>
<evidence type="ECO:0000256" key="5">
    <source>
        <dbReference type="ARBA" id="ARBA00022737"/>
    </source>
</evidence>
<dbReference type="FunFam" id="3.40.50.300:FF:000335">
    <property type="entry name" value="ATP binding cassette subfamily A member 5"/>
    <property type="match status" value="2"/>
</dbReference>
<feature type="transmembrane region" description="Helical" evidence="10">
    <location>
        <begin position="877"/>
        <end position="898"/>
    </location>
</feature>
<keyword evidence="3" id="KW-0813">Transport</keyword>
<gene>
    <name evidence="12" type="ORF">MICPUN_84561</name>
</gene>
<dbReference type="GO" id="GO:0140359">
    <property type="term" value="F:ABC-type transporter activity"/>
    <property type="evidence" value="ECO:0007669"/>
    <property type="project" value="InterPro"/>
</dbReference>
<keyword evidence="9 10" id="KW-0472">Membrane</keyword>
<evidence type="ECO:0000256" key="6">
    <source>
        <dbReference type="ARBA" id="ARBA00022741"/>
    </source>
</evidence>
<dbReference type="InParanoid" id="C1FGF2"/>
<dbReference type="eggNOG" id="KOG0059">
    <property type="taxonomic scope" value="Eukaryota"/>
</dbReference>
<protein>
    <submittedName>
        <fullName evidence="12">ATP-binding cassette superfamily</fullName>
    </submittedName>
</protein>
<feature type="domain" description="ABC transporter" evidence="11">
    <location>
        <begin position="229"/>
        <end position="464"/>
    </location>
</feature>
<dbReference type="InterPro" id="IPR003439">
    <property type="entry name" value="ABC_transporter-like_ATP-bd"/>
</dbReference>
<dbReference type="PROSITE" id="PS00211">
    <property type="entry name" value="ABC_TRANSPORTER_1"/>
    <property type="match status" value="2"/>
</dbReference>
<feature type="transmembrane region" description="Helical" evidence="10">
    <location>
        <begin position="168"/>
        <end position="189"/>
    </location>
</feature>
<feature type="transmembrane region" description="Helical" evidence="10">
    <location>
        <begin position="601"/>
        <end position="622"/>
    </location>
</feature>
<evidence type="ECO:0000313" key="13">
    <source>
        <dbReference type="Proteomes" id="UP000002009"/>
    </source>
</evidence>
<keyword evidence="6" id="KW-0547">Nucleotide-binding</keyword>
<feature type="transmembrane region" description="Helical" evidence="10">
    <location>
        <begin position="97"/>
        <end position="117"/>
    </location>
</feature>
<keyword evidence="5" id="KW-0677">Repeat</keyword>
<accession>C1FGF2</accession>
<keyword evidence="13" id="KW-1185">Reference proteome</keyword>
<keyword evidence="7 12" id="KW-0067">ATP-binding</keyword>
<dbReference type="GO" id="GO:0016887">
    <property type="term" value="F:ATP hydrolysis activity"/>
    <property type="evidence" value="ECO:0007669"/>
    <property type="project" value="InterPro"/>
</dbReference>
<dbReference type="InterPro" id="IPR027417">
    <property type="entry name" value="P-loop_NTPase"/>
</dbReference>
<sequence>MMYPLGLLIKGLVEEKENKTQELMSIMGLQTWTLATAHAVTYAVLFTLTSLIAAGTLHRKVFPTTDAGVLIVFFLSFMASAVPLGFLIAVFFSRARLASIVGPFALFAMVMPRYVFFQTYENQALEAKRAASVLSPTAFTFAADLLASREGAERGVTWATLYDDPLSLGELMGIMVGDAVLYAAMAWYLGKVLPTAHGTPLPWWFVFSAKYWRGPGAGAGLEFGEGSRARSGGMAAGCLSAEFARGTPAVSPLSVALYEGQVTGLLGPNGAGKSTTIAMLTGLTPPSGGDAIVAGHSLLGSLAECRRCLGVCPQQNVLFPALTCAEHLRIFAVLKGVPSRDVDREVAKKLREVGLEQKADARSVTLSGGMKRRLQMAMALIGPSKVVLLDEPTSGLDPRSRRDAWKLIRAAAKGRCVVLTTHFLEEADLLCDRVCVISNGKLRCAGSPPFLKNTLGGKYALTLTFDDDRESKDRLTTSEHAGVALRLVRRYVGDATLSRARGGEATMELPASAAAAFPSLFAALERARRGRVRLRGYGVSMTTLEEIFLRLAEDDRRREEEEEEGPDEDRRVTSGRWLKRKDDLREMLRKRWIIARRDRRGFFFQIILPILVNIMVMCVLFLEVNPAGPNRDMTPCMFTERTGGHDVPDRTRVPVAVGVNSSAAAEALAAALSSERGWISGPPPSGVHPGAASLVRVLERYGNEPLLFLHNTSSHHAVPAAMAATHSAVMRDITGVADAHVTAGSHPLPLTTEEEASLRVWMNTLAAFFLLLPFSYLAATYAAFVVKERATRAMLQQLASGCDYRVYWLGAAIWEWLNHALVCFVTWIWFFIFDLSSVVGTRDKAFCTLVLLLAYGAAAVPLSFIYSLGFTDHAQTIVALSVVNFVTGFVLVNLNYVMRTSEHEGTARTGEGLAHVWRIFPPFLLGEGLIAISTSEFAIDRGERNEDESWLDTFSSTGDTPSPFEWELSGRPTRVAVDRLSLRIRRGERFGLLGVNGAGKSTTLKVLCGDHPPTAGSVTVCGHDVSASLRRVQGVLGYCPQFDPLLELMTGRETTRMYAALKGVPPRDVDAAASAVLRGVGLAKFADAPCGTYSGGNKRKLSLAVALVGGPRVLLLDEPSSGMCPLGRRMMWDTVERAAEGLTVLLTTHAMDECEALCERVGMMAGGRLRCLGSSQHLKGRFGEGYVVDAKVASAADGSGEEGARKAAAVRAALEAAGGGGARIAEAHAGRLKIRLADAEVLAGAFHALERCRAEGVLENYAVTQSSLEDVFVRVCK</sequence>
<dbReference type="GeneID" id="8245622"/>
<dbReference type="EMBL" id="CP001575">
    <property type="protein sequence ID" value="ACO69538.1"/>
    <property type="molecule type" value="Genomic_DNA"/>
</dbReference>
<dbReference type="OMA" id="FMWNVIA"/>
<dbReference type="SUPFAM" id="SSF52540">
    <property type="entry name" value="P-loop containing nucleoside triphosphate hydrolases"/>
    <property type="match status" value="2"/>
</dbReference>
<evidence type="ECO:0000256" key="4">
    <source>
        <dbReference type="ARBA" id="ARBA00022692"/>
    </source>
</evidence>
<dbReference type="Pfam" id="PF00005">
    <property type="entry name" value="ABC_tran"/>
    <property type="match status" value="2"/>
</dbReference>
<dbReference type="InterPro" id="IPR026082">
    <property type="entry name" value="ABCA"/>
</dbReference>
<keyword evidence="8 10" id="KW-1133">Transmembrane helix</keyword>
<evidence type="ECO:0000256" key="8">
    <source>
        <dbReference type="ARBA" id="ARBA00022989"/>
    </source>
</evidence>
<feature type="transmembrane region" description="Helical" evidence="10">
    <location>
        <begin position="806"/>
        <end position="833"/>
    </location>
</feature>
<dbReference type="KEGG" id="mis:MICPUN_84561"/>
<name>C1FGF2_MICCC</name>
<feature type="transmembrane region" description="Helical" evidence="10">
    <location>
        <begin position="32"/>
        <end position="57"/>
    </location>
</feature>
<dbReference type="AlphaFoldDB" id="C1FGF2"/>
<feature type="transmembrane region" description="Helical" evidence="10">
    <location>
        <begin position="845"/>
        <end position="865"/>
    </location>
</feature>
<dbReference type="OrthoDB" id="8061355at2759"/>
<reference evidence="12 13" key="1">
    <citation type="journal article" date="2009" name="Science">
        <title>Green evolution and dynamic adaptations revealed by genomes of the marine picoeukaryotes Micromonas.</title>
        <authorList>
            <person name="Worden A.Z."/>
            <person name="Lee J.H."/>
            <person name="Mock T."/>
            <person name="Rouze P."/>
            <person name="Simmons M.P."/>
            <person name="Aerts A.L."/>
            <person name="Allen A.E."/>
            <person name="Cuvelier M.L."/>
            <person name="Derelle E."/>
            <person name="Everett M.V."/>
            <person name="Foulon E."/>
            <person name="Grimwood J."/>
            <person name="Gundlach H."/>
            <person name="Henrissat B."/>
            <person name="Napoli C."/>
            <person name="McDonald S.M."/>
            <person name="Parker M.S."/>
            <person name="Rombauts S."/>
            <person name="Salamov A."/>
            <person name="Von Dassow P."/>
            <person name="Badger J.H."/>
            <person name="Coutinho P.M."/>
            <person name="Demir E."/>
            <person name="Dubchak I."/>
            <person name="Gentemann C."/>
            <person name="Eikrem W."/>
            <person name="Gready J.E."/>
            <person name="John U."/>
            <person name="Lanier W."/>
            <person name="Lindquist E.A."/>
            <person name="Lucas S."/>
            <person name="Mayer K.F."/>
            <person name="Moreau H."/>
            <person name="Not F."/>
            <person name="Otillar R."/>
            <person name="Panaud O."/>
            <person name="Pangilinan J."/>
            <person name="Paulsen I."/>
            <person name="Piegu B."/>
            <person name="Poliakov A."/>
            <person name="Robbens S."/>
            <person name="Schmutz J."/>
            <person name="Toulza E."/>
            <person name="Wyss T."/>
            <person name="Zelensky A."/>
            <person name="Zhou K."/>
            <person name="Armbrust E.V."/>
            <person name="Bhattacharya D."/>
            <person name="Goodenough U.W."/>
            <person name="Van de Peer Y."/>
            <person name="Grigoriev I.V."/>
        </authorList>
    </citation>
    <scope>NUCLEOTIDE SEQUENCE [LARGE SCALE GENOMIC DNA]</scope>
    <source>
        <strain evidence="13">RCC299 / NOUM17</strain>
    </source>
</reference>
<dbReference type="Pfam" id="PF12698">
    <property type="entry name" value="ABC2_membrane_3"/>
    <property type="match status" value="2"/>
</dbReference>
<dbReference type="PROSITE" id="PS50893">
    <property type="entry name" value="ABC_TRANSPORTER_2"/>
    <property type="match status" value="2"/>
</dbReference>
<dbReference type="SMART" id="SM00382">
    <property type="entry name" value="AAA"/>
    <property type="match status" value="2"/>
</dbReference>
<organism evidence="12 13">
    <name type="scientific">Micromonas commoda (strain RCC299 / NOUM17 / CCMP2709)</name>
    <name type="common">Picoplanktonic green alga</name>
    <dbReference type="NCBI Taxonomy" id="296587"/>
    <lineage>
        <taxon>Eukaryota</taxon>
        <taxon>Viridiplantae</taxon>
        <taxon>Chlorophyta</taxon>
        <taxon>Mamiellophyceae</taxon>
        <taxon>Mamiellales</taxon>
        <taxon>Mamiellaceae</taxon>
        <taxon>Micromonas</taxon>
    </lineage>
</organism>
<evidence type="ECO:0000256" key="9">
    <source>
        <dbReference type="ARBA" id="ARBA00023136"/>
    </source>
</evidence>
<dbReference type="InterPro" id="IPR003593">
    <property type="entry name" value="AAA+_ATPase"/>
</dbReference>
<evidence type="ECO:0000259" key="11">
    <source>
        <dbReference type="PROSITE" id="PS50893"/>
    </source>
</evidence>
<feature type="domain" description="ABC transporter" evidence="11">
    <location>
        <begin position="943"/>
        <end position="1191"/>
    </location>
</feature>
<feature type="transmembrane region" description="Helical" evidence="10">
    <location>
        <begin position="765"/>
        <end position="786"/>
    </location>
</feature>
<dbReference type="GO" id="GO:0016020">
    <property type="term" value="C:membrane"/>
    <property type="evidence" value="ECO:0007669"/>
    <property type="project" value="UniProtKB-SubCell"/>
</dbReference>
<feature type="transmembrane region" description="Helical" evidence="10">
    <location>
        <begin position="69"/>
        <end position="91"/>
    </location>
</feature>
<evidence type="ECO:0000256" key="7">
    <source>
        <dbReference type="ARBA" id="ARBA00022840"/>
    </source>
</evidence>
<dbReference type="InterPro" id="IPR017871">
    <property type="entry name" value="ABC_transporter-like_CS"/>
</dbReference>
<evidence type="ECO:0000256" key="3">
    <source>
        <dbReference type="ARBA" id="ARBA00022448"/>
    </source>
</evidence>
<dbReference type="Gene3D" id="3.40.50.300">
    <property type="entry name" value="P-loop containing nucleotide triphosphate hydrolases"/>
    <property type="match status" value="2"/>
</dbReference>
<dbReference type="GO" id="GO:0005524">
    <property type="term" value="F:ATP binding"/>
    <property type="evidence" value="ECO:0007669"/>
    <property type="project" value="UniProtKB-KW"/>
</dbReference>
<dbReference type="PANTHER" id="PTHR19229">
    <property type="entry name" value="ATP-BINDING CASSETTE TRANSPORTER SUBFAMILY A ABCA"/>
    <property type="match status" value="1"/>
</dbReference>
<dbReference type="CDD" id="cd03263">
    <property type="entry name" value="ABC_subfamily_A"/>
    <property type="match status" value="2"/>
</dbReference>
<proteinExistence type="inferred from homology"/>
<evidence type="ECO:0000313" key="12">
    <source>
        <dbReference type="EMBL" id="ACO69538.1"/>
    </source>
</evidence>
<comment type="subcellular location">
    <subcellularLocation>
        <location evidence="1">Membrane</location>
        <topology evidence="1">Multi-pass membrane protein</topology>
    </subcellularLocation>
</comment>